<evidence type="ECO:0000313" key="4">
    <source>
        <dbReference type="EMBL" id="OGD75041.1"/>
    </source>
</evidence>
<dbReference type="PANTHER" id="PTHR11941">
    <property type="entry name" value="ENOYL-COA HYDRATASE-RELATED"/>
    <property type="match status" value="1"/>
</dbReference>
<name>A0A1F5F5T8_9BACT</name>
<dbReference type="STRING" id="1817816.A2Y64_05885"/>
<sequence>MGYEFLRLEKKGVQGGLPYFELVIDRPKMNALNRELLAELSACLDGLAGERLSALIVTGAGRAFVAGADIAAMSAMTKKQAEEFSLLGQGVFVKLEALPCVTIAAVNGYALGGGCELALACDLRIASAEAQMGQPEVKLGLIPGFGGTQRLARIVGMGKALEMILLGENCTAEECLKMGLVNAVVPAEELLPKARAWAEAAAARGPVSVAAAKRTMHSGLWGDLSRAFGDEASAFGALFEEREATEGMTAFVERRPAKFVE</sequence>
<evidence type="ECO:0000256" key="1">
    <source>
        <dbReference type="ARBA" id="ARBA00005254"/>
    </source>
</evidence>
<dbReference type="InterPro" id="IPR029045">
    <property type="entry name" value="ClpP/crotonase-like_dom_sf"/>
</dbReference>
<dbReference type="InterPro" id="IPR018376">
    <property type="entry name" value="Enoyl-CoA_hyd/isom_CS"/>
</dbReference>
<dbReference type="Proteomes" id="UP000177187">
    <property type="component" value="Unassembled WGS sequence"/>
</dbReference>
<dbReference type="Gene3D" id="3.90.226.10">
    <property type="entry name" value="2-enoyl-CoA Hydratase, Chain A, domain 1"/>
    <property type="match status" value="1"/>
</dbReference>
<dbReference type="GO" id="GO:0016829">
    <property type="term" value="F:lyase activity"/>
    <property type="evidence" value="ECO:0007669"/>
    <property type="project" value="UniProtKB-KW"/>
</dbReference>
<dbReference type="EMBL" id="MFAF01000085">
    <property type="protein sequence ID" value="OGD75041.1"/>
    <property type="molecule type" value="Genomic_DNA"/>
</dbReference>
<dbReference type="InterPro" id="IPR001753">
    <property type="entry name" value="Enoyl-CoA_hydra/iso"/>
</dbReference>
<dbReference type="Pfam" id="PF00378">
    <property type="entry name" value="ECH_1"/>
    <property type="match status" value="1"/>
</dbReference>
<dbReference type="PROSITE" id="PS00166">
    <property type="entry name" value="ENOYL_COA_HYDRATASE"/>
    <property type="match status" value="1"/>
</dbReference>
<accession>A0A1F5F5T8</accession>
<dbReference type="CDD" id="cd06558">
    <property type="entry name" value="crotonase-like"/>
    <property type="match status" value="1"/>
</dbReference>
<evidence type="ECO:0000256" key="3">
    <source>
        <dbReference type="RuleBase" id="RU003707"/>
    </source>
</evidence>
<evidence type="ECO:0000313" key="5">
    <source>
        <dbReference type="Proteomes" id="UP000177187"/>
    </source>
</evidence>
<evidence type="ECO:0000256" key="2">
    <source>
        <dbReference type="ARBA" id="ARBA00023239"/>
    </source>
</evidence>
<gene>
    <name evidence="4" type="ORF">A2Y64_05885</name>
</gene>
<dbReference type="AlphaFoldDB" id="A0A1F5F5T8"/>
<dbReference type="SUPFAM" id="SSF52096">
    <property type="entry name" value="ClpP/crotonase"/>
    <property type="match status" value="1"/>
</dbReference>
<proteinExistence type="inferred from homology"/>
<evidence type="ECO:0008006" key="6">
    <source>
        <dbReference type="Google" id="ProtNLM"/>
    </source>
</evidence>
<organism evidence="4 5">
    <name type="scientific">Candidatus Coatesbacteria bacterium RBG_13_66_14</name>
    <dbReference type="NCBI Taxonomy" id="1817816"/>
    <lineage>
        <taxon>Bacteria</taxon>
        <taxon>Candidatus Coatesiibacteriota</taxon>
    </lineage>
</organism>
<comment type="similarity">
    <text evidence="1 3">Belongs to the enoyl-CoA hydratase/isomerase family.</text>
</comment>
<comment type="caution">
    <text evidence="4">The sequence shown here is derived from an EMBL/GenBank/DDBJ whole genome shotgun (WGS) entry which is preliminary data.</text>
</comment>
<dbReference type="FunFam" id="3.90.226.10:FF:000009">
    <property type="entry name" value="Carnitinyl-CoA dehydratase"/>
    <property type="match status" value="1"/>
</dbReference>
<reference evidence="4 5" key="1">
    <citation type="journal article" date="2016" name="Nat. Commun.">
        <title>Thousands of microbial genomes shed light on interconnected biogeochemical processes in an aquifer system.</title>
        <authorList>
            <person name="Anantharaman K."/>
            <person name="Brown C.T."/>
            <person name="Hug L.A."/>
            <person name="Sharon I."/>
            <person name="Castelle C.J."/>
            <person name="Probst A.J."/>
            <person name="Thomas B.C."/>
            <person name="Singh A."/>
            <person name="Wilkins M.J."/>
            <person name="Karaoz U."/>
            <person name="Brodie E.L."/>
            <person name="Williams K.H."/>
            <person name="Hubbard S.S."/>
            <person name="Banfield J.F."/>
        </authorList>
    </citation>
    <scope>NUCLEOTIDE SEQUENCE [LARGE SCALE GENOMIC DNA]</scope>
</reference>
<dbReference type="GO" id="GO:0006635">
    <property type="term" value="P:fatty acid beta-oxidation"/>
    <property type="evidence" value="ECO:0007669"/>
    <property type="project" value="TreeGrafter"/>
</dbReference>
<protein>
    <recommendedName>
        <fullName evidence="6">Crotonase</fullName>
    </recommendedName>
</protein>
<keyword evidence="2" id="KW-0456">Lyase</keyword>
<dbReference type="PANTHER" id="PTHR11941:SF54">
    <property type="entry name" value="ENOYL-COA HYDRATASE, MITOCHONDRIAL"/>
    <property type="match status" value="1"/>
</dbReference>